<comment type="function">
    <text evidence="8">May be involved in fusion of retrograde transport vesicles derived from an endocytic compartment with the Golgi complex.</text>
</comment>
<comment type="subcellular location">
    <subcellularLocation>
        <location evidence="1 8">Membrane</location>
        <topology evidence="1 8">Multi-pass membrane protein</topology>
    </subcellularLocation>
</comment>
<keyword evidence="6 8" id="KW-0472">Membrane</keyword>
<keyword evidence="3 8" id="KW-0812">Transmembrane</keyword>
<keyword evidence="2 8" id="KW-0813">Transport</keyword>
<name>A0AAD7LMR6_QUISA</name>
<evidence type="ECO:0000313" key="9">
    <source>
        <dbReference type="EMBL" id="KAJ7960980.1"/>
    </source>
</evidence>
<evidence type="ECO:0000256" key="1">
    <source>
        <dbReference type="ARBA" id="ARBA00004141"/>
    </source>
</evidence>
<accession>A0AAD7LMR6</accession>
<feature type="transmembrane region" description="Helical" evidence="8">
    <location>
        <begin position="105"/>
        <end position="127"/>
    </location>
</feature>
<keyword evidence="10" id="KW-1185">Reference proteome</keyword>
<keyword evidence="4 8" id="KW-0653">Protein transport</keyword>
<comment type="caution">
    <text evidence="9">The sequence shown here is derived from an EMBL/GenBank/DDBJ whole genome shotgun (WGS) entry which is preliminary data.</text>
</comment>
<dbReference type="GO" id="GO:0012505">
    <property type="term" value="C:endomembrane system"/>
    <property type="evidence" value="ECO:0007669"/>
    <property type="project" value="UniProtKB-ARBA"/>
</dbReference>
<sequence>MSSNLSLGFDIESAVRSANDTDTFNIFSKGVRDIPGNFYYGGCASKVSICFTLGCGFIVESFFTLKGPKNQLAHMSSMERLPFTQGFIGSMVGTIYVSLVLHSYVLFVLFSVIQIASFGTCILRYFIFSWWISQDEVFHFYSCLLSNEMFWKMTHLLWVEIREVTFDPFVFMVVAL</sequence>
<evidence type="ECO:0000256" key="8">
    <source>
        <dbReference type="RuleBase" id="RU363111"/>
    </source>
</evidence>
<dbReference type="GO" id="GO:0015031">
    <property type="term" value="P:protein transport"/>
    <property type="evidence" value="ECO:0007669"/>
    <property type="project" value="UniProtKB-KW"/>
</dbReference>
<evidence type="ECO:0000256" key="7">
    <source>
        <dbReference type="ARBA" id="ARBA00025800"/>
    </source>
</evidence>
<organism evidence="9 10">
    <name type="scientific">Quillaja saponaria</name>
    <name type="common">Soap bark tree</name>
    <dbReference type="NCBI Taxonomy" id="32244"/>
    <lineage>
        <taxon>Eukaryota</taxon>
        <taxon>Viridiplantae</taxon>
        <taxon>Streptophyta</taxon>
        <taxon>Embryophyta</taxon>
        <taxon>Tracheophyta</taxon>
        <taxon>Spermatophyta</taxon>
        <taxon>Magnoliopsida</taxon>
        <taxon>eudicotyledons</taxon>
        <taxon>Gunneridae</taxon>
        <taxon>Pentapetalae</taxon>
        <taxon>rosids</taxon>
        <taxon>fabids</taxon>
        <taxon>Fabales</taxon>
        <taxon>Quillajaceae</taxon>
        <taxon>Quillaja</taxon>
    </lineage>
</organism>
<evidence type="ECO:0000256" key="3">
    <source>
        <dbReference type="ARBA" id="ARBA00022692"/>
    </source>
</evidence>
<keyword evidence="5 8" id="KW-1133">Transmembrane helix</keyword>
<dbReference type="Proteomes" id="UP001163823">
    <property type="component" value="Chromosome 8"/>
</dbReference>
<evidence type="ECO:0000256" key="2">
    <source>
        <dbReference type="ARBA" id="ARBA00022448"/>
    </source>
</evidence>
<dbReference type="PANTHER" id="PTHR23137">
    <property type="entry name" value="VESICLE TRANSPORT PROTEIN-RELATED"/>
    <property type="match status" value="1"/>
</dbReference>
<evidence type="ECO:0000256" key="4">
    <source>
        <dbReference type="ARBA" id="ARBA00022927"/>
    </source>
</evidence>
<dbReference type="GO" id="GO:0016020">
    <property type="term" value="C:membrane"/>
    <property type="evidence" value="ECO:0007669"/>
    <property type="project" value="UniProtKB-SubCell"/>
</dbReference>
<gene>
    <name evidence="9" type="ORF">O6P43_021344</name>
</gene>
<comment type="similarity">
    <text evidence="7 8">Belongs to the SFT2 family.</text>
</comment>
<dbReference type="InterPro" id="IPR007305">
    <property type="entry name" value="Vesicle_transpt_Got1/SFT2"/>
</dbReference>
<dbReference type="KEGG" id="qsa:O6P43_021344"/>
<dbReference type="EMBL" id="JARAOO010000008">
    <property type="protein sequence ID" value="KAJ7960980.1"/>
    <property type="molecule type" value="Genomic_DNA"/>
</dbReference>
<dbReference type="GO" id="GO:0005737">
    <property type="term" value="C:cytoplasm"/>
    <property type="evidence" value="ECO:0007669"/>
    <property type="project" value="UniProtKB-ARBA"/>
</dbReference>
<protein>
    <recommendedName>
        <fullName evidence="8">Vesicle transport protein</fullName>
    </recommendedName>
</protein>
<dbReference type="AlphaFoldDB" id="A0AAD7LMR6"/>
<comment type="caution">
    <text evidence="8">Lacks conserved residue(s) required for the propagation of feature annotation.</text>
</comment>
<feature type="transmembrane region" description="Helical" evidence="8">
    <location>
        <begin position="38"/>
        <end position="59"/>
    </location>
</feature>
<dbReference type="InterPro" id="IPR011691">
    <property type="entry name" value="Vesicle_transpt_SFT2"/>
</dbReference>
<dbReference type="PANTHER" id="PTHR23137:SF36">
    <property type="entry name" value="VESICLE TRANSPORT PROTEIN SFT2C"/>
    <property type="match status" value="1"/>
</dbReference>
<proteinExistence type="inferred from homology"/>
<evidence type="ECO:0000313" key="10">
    <source>
        <dbReference type="Proteomes" id="UP001163823"/>
    </source>
</evidence>
<dbReference type="GO" id="GO:0016192">
    <property type="term" value="P:vesicle-mediated transport"/>
    <property type="evidence" value="ECO:0007669"/>
    <property type="project" value="InterPro"/>
</dbReference>
<evidence type="ECO:0000256" key="5">
    <source>
        <dbReference type="ARBA" id="ARBA00022989"/>
    </source>
</evidence>
<reference evidence="9" key="1">
    <citation type="journal article" date="2023" name="Science">
        <title>Elucidation of the pathway for biosynthesis of saponin adjuvants from the soapbark tree.</title>
        <authorList>
            <person name="Reed J."/>
            <person name="Orme A."/>
            <person name="El-Demerdash A."/>
            <person name="Owen C."/>
            <person name="Martin L.B.B."/>
            <person name="Misra R.C."/>
            <person name="Kikuchi S."/>
            <person name="Rejzek M."/>
            <person name="Martin A.C."/>
            <person name="Harkess A."/>
            <person name="Leebens-Mack J."/>
            <person name="Louveau T."/>
            <person name="Stephenson M.J."/>
            <person name="Osbourn A."/>
        </authorList>
    </citation>
    <scope>NUCLEOTIDE SEQUENCE</scope>
    <source>
        <strain evidence="9">S10</strain>
    </source>
</reference>
<feature type="transmembrane region" description="Helical" evidence="8">
    <location>
        <begin position="80"/>
        <end position="99"/>
    </location>
</feature>
<dbReference type="Pfam" id="PF04178">
    <property type="entry name" value="Got1"/>
    <property type="match status" value="1"/>
</dbReference>
<evidence type="ECO:0000256" key="6">
    <source>
        <dbReference type="ARBA" id="ARBA00023136"/>
    </source>
</evidence>